<gene>
    <name evidence="8" type="ORF">DSL72_006885</name>
</gene>
<dbReference type="PANTHER" id="PTHR43341:SF18">
    <property type="entry name" value="AMINO ACID PERMEASE_ SLC12A DOMAIN-CONTAINING PROTEIN"/>
    <property type="match status" value="1"/>
</dbReference>
<evidence type="ECO:0000313" key="9">
    <source>
        <dbReference type="Proteomes" id="UP000672032"/>
    </source>
</evidence>
<feature type="transmembrane region" description="Helical" evidence="6">
    <location>
        <begin position="56"/>
        <end position="75"/>
    </location>
</feature>
<dbReference type="OrthoDB" id="3900342at2759"/>
<dbReference type="Proteomes" id="UP000672032">
    <property type="component" value="Chromosome 6"/>
</dbReference>
<evidence type="ECO:0000256" key="3">
    <source>
        <dbReference type="ARBA" id="ARBA00022989"/>
    </source>
</evidence>
<keyword evidence="9" id="KW-1185">Reference proteome</keyword>
<keyword evidence="2 6" id="KW-0812">Transmembrane</keyword>
<evidence type="ECO:0000256" key="6">
    <source>
        <dbReference type="SAM" id="Phobius"/>
    </source>
</evidence>
<sequence>MSSHNASSSRQTNTASDEPLISPDPERLSQARDYEFKEFAEVKALRRGLAQRHIQMIALAGTIGTGLFLGSGKAISRAGPLGALLGYTLVGILVSGVVLSIAELSALIPLSGGIIRHAEYFVDPALSFANGWNQVYSNIITIPAELVAAAVLIQFWVQISNAVWIVSFGLLLIISNLLFVRVYGELEFVCAILKITLIVGLNIMVTLPLYANNLC</sequence>
<evidence type="ECO:0000256" key="1">
    <source>
        <dbReference type="ARBA" id="ARBA00004141"/>
    </source>
</evidence>
<feature type="transmembrane region" description="Helical" evidence="6">
    <location>
        <begin position="135"/>
        <end position="157"/>
    </location>
</feature>
<feature type="domain" description="Amino acid permease/ SLC12A" evidence="7">
    <location>
        <begin position="53"/>
        <end position="205"/>
    </location>
</feature>
<dbReference type="Pfam" id="PF00324">
    <property type="entry name" value="AA_permease"/>
    <property type="match status" value="1"/>
</dbReference>
<dbReference type="AlphaFoldDB" id="A0A8A3PL68"/>
<organism evidence="8 9">
    <name type="scientific">Monilinia vaccinii-corymbosi</name>
    <dbReference type="NCBI Taxonomy" id="61207"/>
    <lineage>
        <taxon>Eukaryota</taxon>
        <taxon>Fungi</taxon>
        <taxon>Dikarya</taxon>
        <taxon>Ascomycota</taxon>
        <taxon>Pezizomycotina</taxon>
        <taxon>Leotiomycetes</taxon>
        <taxon>Helotiales</taxon>
        <taxon>Sclerotiniaceae</taxon>
        <taxon>Monilinia</taxon>
    </lineage>
</organism>
<feature type="transmembrane region" description="Helical" evidence="6">
    <location>
        <begin position="87"/>
        <end position="115"/>
    </location>
</feature>
<protein>
    <recommendedName>
        <fullName evidence="7">Amino acid permease/ SLC12A domain-containing protein</fullName>
    </recommendedName>
</protein>
<name>A0A8A3PL68_9HELO</name>
<dbReference type="EMBL" id="CP063410">
    <property type="protein sequence ID" value="QSZ35763.1"/>
    <property type="molecule type" value="Genomic_DNA"/>
</dbReference>
<reference evidence="8" key="1">
    <citation type="submission" date="2020-10" db="EMBL/GenBank/DDBJ databases">
        <title>Genome Sequence of Monilinia vaccinii-corymbosi Sheds Light on Mummy Berry Disease Infection of Blueberry and Mating Type.</title>
        <authorList>
            <person name="Yow A.G."/>
            <person name="Zhang Y."/>
            <person name="Bansal K."/>
            <person name="Eacker S.M."/>
            <person name="Sullivan S."/>
            <person name="Liachko I."/>
            <person name="Cubeta M.A."/>
            <person name="Rollins J.A."/>
            <person name="Ashrafi H."/>
        </authorList>
    </citation>
    <scope>NUCLEOTIDE SEQUENCE</scope>
    <source>
        <strain evidence="8">RL-1</strain>
    </source>
</reference>
<evidence type="ECO:0000259" key="7">
    <source>
        <dbReference type="Pfam" id="PF00324"/>
    </source>
</evidence>
<feature type="transmembrane region" description="Helical" evidence="6">
    <location>
        <begin position="191"/>
        <end position="211"/>
    </location>
</feature>
<feature type="transmembrane region" description="Helical" evidence="6">
    <location>
        <begin position="163"/>
        <end position="184"/>
    </location>
</feature>
<dbReference type="InterPro" id="IPR004841">
    <property type="entry name" value="AA-permease/SLC12A_dom"/>
</dbReference>
<dbReference type="GO" id="GO:0015171">
    <property type="term" value="F:amino acid transmembrane transporter activity"/>
    <property type="evidence" value="ECO:0007669"/>
    <property type="project" value="TreeGrafter"/>
</dbReference>
<dbReference type="Gene3D" id="1.20.1740.10">
    <property type="entry name" value="Amino acid/polyamine transporter I"/>
    <property type="match status" value="1"/>
</dbReference>
<keyword evidence="4 6" id="KW-0472">Membrane</keyword>
<evidence type="ECO:0000256" key="5">
    <source>
        <dbReference type="SAM" id="MobiDB-lite"/>
    </source>
</evidence>
<feature type="region of interest" description="Disordered" evidence="5">
    <location>
        <begin position="1"/>
        <end position="25"/>
    </location>
</feature>
<evidence type="ECO:0000256" key="2">
    <source>
        <dbReference type="ARBA" id="ARBA00022692"/>
    </source>
</evidence>
<dbReference type="InterPro" id="IPR050524">
    <property type="entry name" value="APC_YAT"/>
</dbReference>
<dbReference type="PANTHER" id="PTHR43341">
    <property type="entry name" value="AMINO ACID PERMEASE"/>
    <property type="match status" value="1"/>
</dbReference>
<evidence type="ECO:0000256" key="4">
    <source>
        <dbReference type="ARBA" id="ARBA00023136"/>
    </source>
</evidence>
<accession>A0A8A3PL68</accession>
<keyword evidence="3 6" id="KW-1133">Transmembrane helix</keyword>
<comment type="subcellular location">
    <subcellularLocation>
        <location evidence="1">Membrane</location>
        <topology evidence="1">Multi-pass membrane protein</topology>
    </subcellularLocation>
</comment>
<evidence type="ECO:0000313" key="8">
    <source>
        <dbReference type="EMBL" id="QSZ35763.1"/>
    </source>
</evidence>
<dbReference type="GO" id="GO:0016020">
    <property type="term" value="C:membrane"/>
    <property type="evidence" value="ECO:0007669"/>
    <property type="project" value="UniProtKB-SubCell"/>
</dbReference>
<proteinExistence type="predicted"/>
<feature type="compositionally biased region" description="Polar residues" evidence="5">
    <location>
        <begin position="1"/>
        <end position="16"/>
    </location>
</feature>